<evidence type="ECO:0000313" key="2">
    <source>
        <dbReference type="Proteomes" id="UP000217768"/>
    </source>
</evidence>
<comment type="caution">
    <text evidence="1">The sequence shown here is derived from an EMBL/GenBank/DDBJ whole genome shotgun (WGS) entry which is preliminary data.</text>
</comment>
<dbReference type="EMBL" id="NSFD01000040">
    <property type="protein sequence ID" value="PBA25861.1"/>
    <property type="molecule type" value="Genomic_DNA"/>
</dbReference>
<dbReference type="AlphaFoldDB" id="A0A2A2ZHD7"/>
<reference evidence="1 2" key="1">
    <citation type="submission" date="2017-08" db="EMBL/GenBank/DDBJ databases">
        <title>Phylogenetic analysis of Mycobacterium avium complex whole genomes.</title>
        <authorList>
            <person name="Caverly L.J."/>
            <person name="Spilker T."/>
            <person name="Lipuma J."/>
        </authorList>
    </citation>
    <scope>NUCLEOTIDE SEQUENCE [LARGE SCALE GENOMIC DNA]</scope>
    <source>
        <strain evidence="1 2">FLAC0165</strain>
    </source>
</reference>
<name>A0A2A2ZHD7_MYCAV</name>
<protein>
    <submittedName>
        <fullName evidence="1">Uncharacterized protein</fullName>
    </submittedName>
</protein>
<proteinExistence type="predicted"/>
<dbReference type="Proteomes" id="UP000217768">
    <property type="component" value="Unassembled WGS sequence"/>
</dbReference>
<accession>A0A2A2ZHD7</accession>
<sequence>MRSAGYFTALGLRIWGQFTTYIADSRCLEMGRLIQHSLFVATQRRTQLRTDIRYLSDAIAKSFGDLVDGHH</sequence>
<gene>
    <name evidence="1" type="ORF">CKJ66_15615</name>
</gene>
<organism evidence="1 2">
    <name type="scientific">Mycobacterium avium</name>
    <dbReference type="NCBI Taxonomy" id="1764"/>
    <lineage>
        <taxon>Bacteria</taxon>
        <taxon>Bacillati</taxon>
        <taxon>Actinomycetota</taxon>
        <taxon>Actinomycetes</taxon>
        <taxon>Mycobacteriales</taxon>
        <taxon>Mycobacteriaceae</taxon>
        <taxon>Mycobacterium</taxon>
        <taxon>Mycobacterium avium complex (MAC)</taxon>
    </lineage>
</organism>
<evidence type="ECO:0000313" key="1">
    <source>
        <dbReference type="EMBL" id="PBA25861.1"/>
    </source>
</evidence>